<accession>A0A6G1FV63</accession>
<dbReference type="AlphaFoldDB" id="A0A6G1FV63"/>
<feature type="domain" description="Erythromycin biosynthesis protein CIII-like C-terminal" evidence="2">
    <location>
        <begin position="387"/>
        <end position="448"/>
    </location>
</feature>
<organism evidence="3">
    <name type="scientific">Eremomyces bilateralis CBS 781.70</name>
    <dbReference type="NCBI Taxonomy" id="1392243"/>
    <lineage>
        <taxon>Eukaryota</taxon>
        <taxon>Fungi</taxon>
        <taxon>Dikarya</taxon>
        <taxon>Ascomycota</taxon>
        <taxon>Pezizomycotina</taxon>
        <taxon>Dothideomycetes</taxon>
        <taxon>Dothideomycetes incertae sedis</taxon>
        <taxon>Eremomycetales</taxon>
        <taxon>Eremomycetaceae</taxon>
        <taxon>Eremomyces</taxon>
    </lineage>
</organism>
<keyword evidence="4" id="KW-1185">Reference proteome</keyword>
<feature type="signal peptide" evidence="1">
    <location>
        <begin position="1"/>
        <end position="28"/>
    </location>
</feature>
<dbReference type="Gene3D" id="3.40.50.2000">
    <property type="entry name" value="Glycogen Phosphorylase B"/>
    <property type="match status" value="1"/>
</dbReference>
<dbReference type="OrthoDB" id="5835829at2759"/>
<dbReference type="SUPFAM" id="SSF53756">
    <property type="entry name" value="UDP-Glycosyltransferase/glycogen phosphorylase"/>
    <property type="match status" value="1"/>
</dbReference>
<dbReference type="Pfam" id="PF06722">
    <property type="entry name" value="EryCIII-like_C"/>
    <property type="match status" value="1"/>
</dbReference>
<dbReference type="GeneID" id="54420678"/>
<protein>
    <submittedName>
        <fullName evidence="3 5">UDP-Glycosyltransferase/glycogen phosphorylase</fullName>
    </submittedName>
</protein>
<dbReference type="EMBL" id="ML975171">
    <property type="protein sequence ID" value="KAF1809653.1"/>
    <property type="molecule type" value="Genomic_DNA"/>
</dbReference>
<sequence>MLRRAALVAVLVGLGAILIPLLSPQGQQAPKYHVQGKNNTILFLTNEHAGLCNVLLATAYALLENHPHIQVHFASFPKLERRVRETSAFLTTMKTVPGITFHPLPGPTYTEALLEFRSETSIIHPPGLAGIDTMAPNLPDFISPWAAGEYYNIYKAISETIDQVDPAVIALDTMLAPGFDATREKRRVHALVTPNILADMMPAEQPKYTLFWKYPALGSGFPYPVPWKLIPANIYINFRVIMSFLSAPQVREKRAFLKEKGLENPVDFMGLYHPEVPWITQTLPGAHTPLNIIPRNVVLAGPINLAGTETVSESGAELLAWLQQKPTVLISLGSGFKYTHHDATVMTEAIRQVLLATDVQVLWKMVKLEAYNADFISAAMEEAAGRFRVVKWLDVEPPTLLQSGHIAAFVHHGGAGCYHDGLSGGVPQVILPQWVDLYNFAQLVEDLGIVE</sequence>
<name>A0A6G1FV63_9PEZI</name>
<evidence type="ECO:0000259" key="2">
    <source>
        <dbReference type="Pfam" id="PF06722"/>
    </source>
</evidence>
<reference evidence="3 5" key="1">
    <citation type="submission" date="2020-01" db="EMBL/GenBank/DDBJ databases">
        <authorList>
            <consortium name="DOE Joint Genome Institute"/>
            <person name="Haridas S."/>
            <person name="Albert R."/>
            <person name="Binder M."/>
            <person name="Bloem J."/>
            <person name="Labutti K."/>
            <person name="Salamov A."/>
            <person name="Andreopoulos B."/>
            <person name="Baker S.E."/>
            <person name="Barry K."/>
            <person name="Bills G."/>
            <person name="Bluhm B.H."/>
            <person name="Cannon C."/>
            <person name="Castanera R."/>
            <person name="Culley D.E."/>
            <person name="Daum C."/>
            <person name="Ezra D."/>
            <person name="Gonzalez J.B."/>
            <person name="Henrissat B."/>
            <person name="Kuo A."/>
            <person name="Liang C."/>
            <person name="Lipzen A."/>
            <person name="Lutzoni F."/>
            <person name="Magnuson J."/>
            <person name="Mondo S."/>
            <person name="Nolan M."/>
            <person name="Ohm R."/>
            <person name="Pangilinan J."/>
            <person name="Park H.-J."/>
            <person name="Ramirez L."/>
            <person name="Alfaro M."/>
            <person name="Sun H."/>
            <person name="Tritt A."/>
            <person name="Yoshinaga Y."/>
            <person name="Zwiers L.-H."/>
            <person name="Turgeon B.G."/>
            <person name="Goodwin S.B."/>
            <person name="Spatafora J.W."/>
            <person name="Crous P.W."/>
            <person name="Grigoriev I.V."/>
        </authorList>
    </citation>
    <scope>NUCLEOTIDE SEQUENCE</scope>
    <source>
        <strain evidence="3 5">CBS 781.70</strain>
    </source>
</reference>
<keyword evidence="1" id="KW-0732">Signal</keyword>
<dbReference type="RefSeq" id="XP_033531284.1">
    <property type="nucleotide sequence ID" value="XM_033680108.1"/>
</dbReference>
<dbReference type="PANTHER" id="PTHR48050:SF13">
    <property type="entry name" value="STEROL 3-BETA-GLUCOSYLTRANSFERASE UGT80A2"/>
    <property type="match status" value="1"/>
</dbReference>
<evidence type="ECO:0000313" key="4">
    <source>
        <dbReference type="Proteomes" id="UP000504638"/>
    </source>
</evidence>
<dbReference type="InterPro" id="IPR010610">
    <property type="entry name" value="EryCIII-like_C"/>
</dbReference>
<dbReference type="Proteomes" id="UP000504638">
    <property type="component" value="Unplaced"/>
</dbReference>
<evidence type="ECO:0000313" key="3">
    <source>
        <dbReference type="EMBL" id="KAF1809653.1"/>
    </source>
</evidence>
<feature type="chain" id="PRO_5044631624" evidence="1">
    <location>
        <begin position="29"/>
        <end position="451"/>
    </location>
</feature>
<keyword evidence="3" id="KW-0808">Transferase</keyword>
<dbReference type="InterPro" id="IPR050426">
    <property type="entry name" value="Glycosyltransferase_28"/>
</dbReference>
<reference evidence="5" key="3">
    <citation type="submission" date="2025-04" db="UniProtKB">
        <authorList>
            <consortium name="RefSeq"/>
        </authorList>
    </citation>
    <scope>IDENTIFICATION</scope>
    <source>
        <strain evidence="5">CBS 781.70</strain>
    </source>
</reference>
<dbReference type="PANTHER" id="PTHR48050">
    <property type="entry name" value="STEROL 3-BETA-GLUCOSYLTRANSFERASE"/>
    <property type="match status" value="1"/>
</dbReference>
<evidence type="ECO:0000256" key="1">
    <source>
        <dbReference type="SAM" id="SignalP"/>
    </source>
</evidence>
<dbReference type="GO" id="GO:0016757">
    <property type="term" value="F:glycosyltransferase activity"/>
    <property type="evidence" value="ECO:0007669"/>
    <property type="project" value="UniProtKB-ARBA"/>
</dbReference>
<reference evidence="5" key="2">
    <citation type="submission" date="2020-04" db="EMBL/GenBank/DDBJ databases">
        <authorList>
            <consortium name="NCBI Genome Project"/>
        </authorList>
    </citation>
    <scope>NUCLEOTIDE SEQUENCE</scope>
    <source>
        <strain evidence="5">CBS 781.70</strain>
    </source>
</reference>
<evidence type="ECO:0000313" key="5">
    <source>
        <dbReference type="RefSeq" id="XP_033531284.1"/>
    </source>
</evidence>
<proteinExistence type="predicted"/>
<gene>
    <name evidence="3 5" type="ORF">P152DRAFT_461338</name>
</gene>